<dbReference type="PROSITE" id="PS51375">
    <property type="entry name" value="PPR"/>
    <property type="match status" value="1"/>
</dbReference>
<feature type="repeat" description="PPR" evidence="2">
    <location>
        <begin position="53"/>
        <end position="87"/>
    </location>
</feature>
<name>A0A813ED93_POLGL</name>
<feature type="non-terminal residue" evidence="3">
    <location>
        <position position="1"/>
    </location>
</feature>
<comment type="caution">
    <text evidence="3">The sequence shown here is derived from an EMBL/GenBank/DDBJ whole genome shotgun (WGS) entry which is preliminary data.</text>
</comment>
<dbReference type="Pfam" id="PF13812">
    <property type="entry name" value="PPR_3"/>
    <property type="match status" value="1"/>
</dbReference>
<dbReference type="AlphaFoldDB" id="A0A813ED93"/>
<protein>
    <submittedName>
        <fullName evidence="3">Uncharacterized protein</fullName>
    </submittedName>
</protein>
<organism evidence="3 4">
    <name type="scientific">Polarella glacialis</name>
    <name type="common">Dinoflagellate</name>
    <dbReference type="NCBI Taxonomy" id="89957"/>
    <lineage>
        <taxon>Eukaryota</taxon>
        <taxon>Sar</taxon>
        <taxon>Alveolata</taxon>
        <taxon>Dinophyceae</taxon>
        <taxon>Suessiales</taxon>
        <taxon>Suessiaceae</taxon>
        <taxon>Polarella</taxon>
    </lineage>
</organism>
<proteinExistence type="predicted"/>
<dbReference type="PANTHER" id="PTHR47447">
    <property type="entry name" value="OS03G0856100 PROTEIN"/>
    <property type="match status" value="1"/>
</dbReference>
<sequence length="169" mass="18525">YALELLRELRLALLSPDDAVYTAAISCCEKGGQWQKALQLLHEAQCEPRLKVSIITYNAAISACEKAGQWERSLRLLWGLQDAALAPDVVTYSAAISSLASSPSSASWSLALQLLRRSAGSEKRAARPNIVTFSAAMSVCGTSSQWERSLLLLRELQPGWKDFFPAWSP</sequence>
<gene>
    <name evidence="3" type="ORF">PGLA1383_LOCUS16660</name>
</gene>
<evidence type="ECO:0000313" key="4">
    <source>
        <dbReference type="Proteomes" id="UP000654075"/>
    </source>
</evidence>
<dbReference type="Gene3D" id="1.25.40.10">
    <property type="entry name" value="Tetratricopeptide repeat domain"/>
    <property type="match status" value="1"/>
</dbReference>
<evidence type="ECO:0000256" key="1">
    <source>
        <dbReference type="ARBA" id="ARBA00022737"/>
    </source>
</evidence>
<evidence type="ECO:0000313" key="3">
    <source>
        <dbReference type="EMBL" id="CAE8598249.1"/>
    </source>
</evidence>
<reference evidence="3" key="1">
    <citation type="submission" date="2021-02" db="EMBL/GenBank/DDBJ databases">
        <authorList>
            <person name="Dougan E. K."/>
            <person name="Rhodes N."/>
            <person name="Thang M."/>
            <person name="Chan C."/>
        </authorList>
    </citation>
    <scope>NUCLEOTIDE SEQUENCE</scope>
</reference>
<keyword evidence="1" id="KW-0677">Repeat</keyword>
<dbReference type="EMBL" id="CAJNNV010010140">
    <property type="protein sequence ID" value="CAE8598249.1"/>
    <property type="molecule type" value="Genomic_DNA"/>
</dbReference>
<evidence type="ECO:0000256" key="2">
    <source>
        <dbReference type="PROSITE-ProRule" id="PRU00708"/>
    </source>
</evidence>
<accession>A0A813ED93</accession>
<dbReference type="Proteomes" id="UP000654075">
    <property type="component" value="Unassembled WGS sequence"/>
</dbReference>
<dbReference type="PANTHER" id="PTHR47447:SF17">
    <property type="entry name" value="OS12G0638900 PROTEIN"/>
    <property type="match status" value="1"/>
</dbReference>
<keyword evidence="4" id="KW-1185">Reference proteome</keyword>
<dbReference type="NCBIfam" id="TIGR00756">
    <property type="entry name" value="PPR"/>
    <property type="match status" value="1"/>
</dbReference>
<dbReference type="InterPro" id="IPR002885">
    <property type="entry name" value="PPR_rpt"/>
</dbReference>
<dbReference type="InterPro" id="IPR011990">
    <property type="entry name" value="TPR-like_helical_dom_sf"/>
</dbReference>
<dbReference type="Pfam" id="PF01535">
    <property type="entry name" value="PPR"/>
    <property type="match status" value="1"/>
</dbReference>